<keyword evidence="4" id="KW-0804">Transcription</keyword>
<protein>
    <recommendedName>
        <fullName evidence="2">Regulatory protein zeste</fullName>
    </recommendedName>
</protein>
<sequence>MESRARASGAQFSTLLEFMESHGDITKPQPGAQGRLRADRLWQQLANALNSIGGGVQKTPDKWKKVWADWKSKTKERQLQYVAMQVVLVVVQIVDCPLQV</sequence>
<accession>A0AAU9US43</accession>
<evidence type="ECO:0000259" key="6">
    <source>
        <dbReference type="Pfam" id="PF13873"/>
    </source>
</evidence>
<keyword evidence="3" id="KW-0805">Transcription regulation</keyword>
<dbReference type="Proteomes" id="UP001153954">
    <property type="component" value="Unassembled WGS sequence"/>
</dbReference>
<comment type="caution">
    <text evidence="7">The sequence shown here is derived from an EMBL/GenBank/DDBJ whole genome shotgun (WGS) entry which is preliminary data.</text>
</comment>
<dbReference type="AlphaFoldDB" id="A0AAU9US43"/>
<dbReference type="EMBL" id="CAKOGL010000023">
    <property type="protein sequence ID" value="CAH2100907.1"/>
    <property type="molecule type" value="Genomic_DNA"/>
</dbReference>
<reference evidence="7" key="1">
    <citation type="submission" date="2022-03" db="EMBL/GenBank/DDBJ databases">
        <authorList>
            <person name="Tunstrom K."/>
        </authorList>
    </citation>
    <scope>NUCLEOTIDE SEQUENCE</scope>
</reference>
<proteinExistence type="predicted"/>
<dbReference type="Pfam" id="PF13873">
    <property type="entry name" value="Myb_DNA-bind_5"/>
    <property type="match status" value="1"/>
</dbReference>
<keyword evidence="8" id="KW-1185">Reference proteome</keyword>
<dbReference type="InterPro" id="IPR028002">
    <property type="entry name" value="Myb_DNA-bind_5"/>
</dbReference>
<organism evidence="7 8">
    <name type="scientific">Euphydryas editha</name>
    <name type="common">Edith's checkerspot</name>
    <dbReference type="NCBI Taxonomy" id="104508"/>
    <lineage>
        <taxon>Eukaryota</taxon>
        <taxon>Metazoa</taxon>
        <taxon>Ecdysozoa</taxon>
        <taxon>Arthropoda</taxon>
        <taxon>Hexapoda</taxon>
        <taxon>Insecta</taxon>
        <taxon>Pterygota</taxon>
        <taxon>Neoptera</taxon>
        <taxon>Endopterygota</taxon>
        <taxon>Lepidoptera</taxon>
        <taxon>Glossata</taxon>
        <taxon>Ditrysia</taxon>
        <taxon>Papilionoidea</taxon>
        <taxon>Nymphalidae</taxon>
        <taxon>Nymphalinae</taxon>
        <taxon>Euphydryas</taxon>
    </lineage>
</organism>
<gene>
    <name evidence="7" type="ORF">EEDITHA_LOCUS15715</name>
</gene>
<evidence type="ECO:0000313" key="8">
    <source>
        <dbReference type="Proteomes" id="UP001153954"/>
    </source>
</evidence>
<comment type="subunit">
    <text evidence="1">Self-associates forming complexes of several hundred monomers.</text>
</comment>
<feature type="domain" description="Myb/SANT-like DNA-binding" evidence="6">
    <location>
        <begin position="8"/>
        <end position="77"/>
    </location>
</feature>
<evidence type="ECO:0000256" key="2">
    <source>
        <dbReference type="ARBA" id="ARBA00016807"/>
    </source>
</evidence>
<evidence type="ECO:0000313" key="7">
    <source>
        <dbReference type="EMBL" id="CAH2100907.1"/>
    </source>
</evidence>
<evidence type="ECO:0000256" key="5">
    <source>
        <dbReference type="ARBA" id="ARBA00025466"/>
    </source>
</evidence>
<name>A0AAU9US43_EUPED</name>
<evidence type="ECO:0000256" key="4">
    <source>
        <dbReference type="ARBA" id="ARBA00023163"/>
    </source>
</evidence>
<comment type="function">
    <text evidence="5">Involved in transvection phenomena (= synapsis-dependent gene expression), where the synaptic pairing of chromosomes carrying genes with which zeste interacts influences the expression of these genes. Zeste binds to DNA and stimulates transcription from a nearby promoter.</text>
</comment>
<evidence type="ECO:0000256" key="1">
    <source>
        <dbReference type="ARBA" id="ARBA00011764"/>
    </source>
</evidence>
<evidence type="ECO:0000256" key="3">
    <source>
        <dbReference type="ARBA" id="ARBA00023015"/>
    </source>
</evidence>